<gene>
    <name evidence="1" type="ORF">L6164_012124</name>
</gene>
<dbReference type="Proteomes" id="UP000828941">
    <property type="component" value="Chromosome 5"/>
</dbReference>
<organism evidence="1 2">
    <name type="scientific">Bauhinia variegata</name>
    <name type="common">Purple orchid tree</name>
    <name type="synonym">Phanera variegata</name>
    <dbReference type="NCBI Taxonomy" id="167791"/>
    <lineage>
        <taxon>Eukaryota</taxon>
        <taxon>Viridiplantae</taxon>
        <taxon>Streptophyta</taxon>
        <taxon>Embryophyta</taxon>
        <taxon>Tracheophyta</taxon>
        <taxon>Spermatophyta</taxon>
        <taxon>Magnoliopsida</taxon>
        <taxon>eudicotyledons</taxon>
        <taxon>Gunneridae</taxon>
        <taxon>Pentapetalae</taxon>
        <taxon>rosids</taxon>
        <taxon>fabids</taxon>
        <taxon>Fabales</taxon>
        <taxon>Fabaceae</taxon>
        <taxon>Cercidoideae</taxon>
        <taxon>Cercideae</taxon>
        <taxon>Bauhiniinae</taxon>
        <taxon>Bauhinia</taxon>
    </lineage>
</organism>
<proteinExistence type="predicted"/>
<dbReference type="EMBL" id="CM039430">
    <property type="protein sequence ID" value="KAI4344949.1"/>
    <property type="molecule type" value="Genomic_DNA"/>
</dbReference>
<reference evidence="1 2" key="1">
    <citation type="journal article" date="2022" name="DNA Res.">
        <title>Chromosomal-level genome assembly of the orchid tree Bauhinia variegata (Leguminosae; Cercidoideae) supports the allotetraploid origin hypothesis of Bauhinia.</title>
        <authorList>
            <person name="Zhong Y."/>
            <person name="Chen Y."/>
            <person name="Zheng D."/>
            <person name="Pang J."/>
            <person name="Liu Y."/>
            <person name="Luo S."/>
            <person name="Meng S."/>
            <person name="Qian L."/>
            <person name="Wei D."/>
            <person name="Dai S."/>
            <person name="Zhou R."/>
        </authorList>
    </citation>
    <scope>NUCLEOTIDE SEQUENCE [LARGE SCALE GENOMIC DNA]</scope>
    <source>
        <strain evidence="1">BV-YZ2020</strain>
    </source>
</reference>
<comment type="caution">
    <text evidence="1">The sequence shown here is derived from an EMBL/GenBank/DDBJ whole genome shotgun (WGS) entry which is preliminary data.</text>
</comment>
<sequence>MKCLQSQSHSPDSFTRLASFICDSDEDEPFSEQDLQLIEAIETQFQSSASASGSASSLPKKRPFDPTHDHDHSAATLDESTPQSKRRLPESLIALQHPNAFSLSPCQGRMRLPIFKFSGRIMYSRTANEVEKAVMDLLKTLEEKKRDMAQIVLGFDIEWKPTFLKGVPPRKAAVMQICSDTSRCHVLHIFHSGIPQCLQLLLEDPTVSKVGVGITGDARKVFKDYNVSVKGVEDLSFHANRKLGREPRSWSLVSLTELLVSKQLQKSQKIRMGNWETRFLSQKQLDYAATDAFASWYLYQVIRNLPDTQEVAADEGSQGEIVPQK</sequence>
<protein>
    <submittedName>
        <fullName evidence="1">Uncharacterized protein</fullName>
    </submittedName>
</protein>
<accession>A0ACB9PAL7</accession>
<name>A0ACB9PAL7_BAUVA</name>
<evidence type="ECO:0000313" key="1">
    <source>
        <dbReference type="EMBL" id="KAI4344949.1"/>
    </source>
</evidence>
<keyword evidence="2" id="KW-1185">Reference proteome</keyword>
<evidence type="ECO:0000313" key="2">
    <source>
        <dbReference type="Proteomes" id="UP000828941"/>
    </source>
</evidence>